<dbReference type="EMBL" id="BARU01000460">
    <property type="protein sequence ID" value="GAH20943.1"/>
    <property type="molecule type" value="Genomic_DNA"/>
</dbReference>
<organism evidence="1">
    <name type="scientific">marine sediment metagenome</name>
    <dbReference type="NCBI Taxonomy" id="412755"/>
    <lineage>
        <taxon>unclassified sequences</taxon>
        <taxon>metagenomes</taxon>
        <taxon>ecological metagenomes</taxon>
    </lineage>
</organism>
<evidence type="ECO:0000313" key="1">
    <source>
        <dbReference type="EMBL" id="GAH20943.1"/>
    </source>
</evidence>
<proteinExistence type="predicted"/>
<protein>
    <submittedName>
        <fullName evidence="1">Uncharacterized protein</fullName>
    </submittedName>
</protein>
<name>X1FJI2_9ZZZZ</name>
<comment type="caution">
    <text evidence="1">The sequence shown here is derived from an EMBL/GenBank/DDBJ whole genome shotgun (WGS) entry which is preliminary data.</text>
</comment>
<dbReference type="AlphaFoldDB" id="X1FJI2"/>
<accession>X1FJI2</accession>
<gene>
    <name evidence="1" type="ORF">S03H2_01550</name>
</gene>
<sequence>MGKDIDFTGIAILLGLGYLVYKMEAFKMPEIPGLPTWPTFKWPTFKWPSPPIPMMPEPTYVYRPIPTIIDEAARGWKINGYVTPEPDELYGASRRGWLTAKDITTSERLAYEAQKAGVTDF</sequence>
<reference evidence="1" key="1">
    <citation type="journal article" date="2014" name="Front. Microbiol.">
        <title>High frequency of phylogenetically diverse reductive dehalogenase-homologous genes in deep subseafloor sedimentary metagenomes.</title>
        <authorList>
            <person name="Kawai M."/>
            <person name="Futagami T."/>
            <person name="Toyoda A."/>
            <person name="Takaki Y."/>
            <person name="Nishi S."/>
            <person name="Hori S."/>
            <person name="Arai W."/>
            <person name="Tsubouchi T."/>
            <person name="Morono Y."/>
            <person name="Uchiyama I."/>
            <person name="Ito T."/>
            <person name="Fujiyama A."/>
            <person name="Inagaki F."/>
            <person name="Takami H."/>
        </authorList>
    </citation>
    <scope>NUCLEOTIDE SEQUENCE</scope>
    <source>
        <strain evidence="1">Expedition CK06-06</strain>
    </source>
</reference>